<evidence type="ECO:0000313" key="11">
    <source>
        <dbReference type="Proteomes" id="UP000297966"/>
    </source>
</evidence>
<dbReference type="Proteomes" id="UP000297966">
    <property type="component" value="Unassembled WGS sequence"/>
</dbReference>
<dbReference type="NCBIfam" id="TIGR03025">
    <property type="entry name" value="EPS_sugtrans"/>
    <property type="match status" value="1"/>
</dbReference>
<gene>
    <name evidence="10" type="ORF">E4K65_04945</name>
</gene>
<evidence type="ECO:0000256" key="1">
    <source>
        <dbReference type="ARBA" id="ARBA00004141"/>
    </source>
</evidence>
<keyword evidence="7" id="KW-0270">Exopolysaccharide synthesis</keyword>
<dbReference type="GO" id="GO:0089702">
    <property type="term" value="F:undecaprenyl-phosphate glucose phosphotransferase activity"/>
    <property type="evidence" value="ECO:0007669"/>
    <property type="project" value="UniProtKB-EC"/>
</dbReference>
<accession>A0A4Y9M8E3</accession>
<keyword evidence="6 8" id="KW-0472">Membrane</keyword>
<dbReference type="InterPro" id="IPR003362">
    <property type="entry name" value="Bact_transf"/>
</dbReference>
<name>A0A4Y9M8E3_9BRAD</name>
<feature type="transmembrane region" description="Helical" evidence="8">
    <location>
        <begin position="26"/>
        <end position="45"/>
    </location>
</feature>
<feature type="transmembrane region" description="Helical" evidence="8">
    <location>
        <begin position="125"/>
        <end position="145"/>
    </location>
</feature>
<keyword evidence="5 8" id="KW-1133">Transmembrane helix</keyword>
<proteinExistence type="inferred from homology"/>
<evidence type="ECO:0000256" key="2">
    <source>
        <dbReference type="ARBA" id="ARBA00006464"/>
    </source>
</evidence>
<keyword evidence="4 8" id="KW-0812">Transmembrane</keyword>
<dbReference type="EC" id="2.7.8.31" evidence="10"/>
<dbReference type="Pfam" id="PF13727">
    <property type="entry name" value="CoA_binding_3"/>
    <property type="match status" value="1"/>
</dbReference>
<evidence type="ECO:0000256" key="8">
    <source>
        <dbReference type="SAM" id="Phobius"/>
    </source>
</evidence>
<dbReference type="GO" id="GO:0016020">
    <property type="term" value="C:membrane"/>
    <property type="evidence" value="ECO:0007669"/>
    <property type="project" value="UniProtKB-SubCell"/>
</dbReference>
<comment type="caution">
    <text evidence="10">The sequence shown here is derived from an EMBL/GenBank/DDBJ whole genome shotgun (WGS) entry which is preliminary data.</text>
</comment>
<dbReference type="PANTHER" id="PTHR30576:SF21">
    <property type="entry name" value="UDP-GLUCOSE:UNDECAPRENYL-PHOSPHATE GLUCOSE-1-PHOSPHATE TRANSFERASE"/>
    <property type="match status" value="1"/>
</dbReference>
<dbReference type="PANTHER" id="PTHR30576">
    <property type="entry name" value="COLANIC BIOSYNTHESIS UDP-GLUCOSE LIPID CARRIER TRANSFERASE"/>
    <property type="match status" value="1"/>
</dbReference>
<keyword evidence="3 10" id="KW-0808">Transferase</keyword>
<feature type="transmembrane region" description="Helical" evidence="8">
    <location>
        <begin position="61"/>
        <end position="79"/>
    </location>
</feature>
<dbReference type="InterPro" id="IPR017475">
    <property type="entry name" value="EPS_sugar_tfrase"/>
</dbReference>
<evidence type="ECO:0000313" key="10">
    <source>
        <dbReference type="EMBL" id="TFV51400.1"/>
    </source>
</evidence>
<dbReference type="GO" id="GO:0009242">
    <property type="term" value="P:colanic acid biosynthetic process"/>
    <property type="evidence" value="ECO:0007669"/>
    <property type="project" value="TreeGrafter"/>
</dbReference>
<evidence type="ECO:0000259" key="9">
    <source>
        <dbReference type="Pfam" id="PF02397"/>
    </source>
</evidence>
<organism evidence="10 11">
    <name type="scientific">Bradyrhizobium niftali</name>
    <dbReference type="NCBI Taxonomy" id="2560055"/>
    <lineage>
        <taxon>Bacteria</taxon>
        <taxon>Pseudomonadati</taxon>
        <taxon>Pseudomonadota</taxon>
        <taxon>Alphaproteobacteria</taxon>
        <taxon>Hyphomicrobiales</taxon>
        <taxon>Nitrobacteraceae</taxon>
        <taxon>Bradyrhizobium</taxon>
    </lineage>
</organism>
<reference evidence="10 11" key="1">
    <citation type="submission" date="2019-03" db="EMBL/GenBank/DDBJ databases">
        <title>Bradyrhizobium diversity isolated from nodules of Chamaecrista fasciculata.</title>
        <authorList>
            <person name="Klepa M.S."/>
            <person name="Urquiaga M.O."/>
            <person name="Hungria M."/>
            <person name="Delamuta J.R."/>
        </authorList>
    </citation>
    <scope>NUCLEOTIDE SEQUENCE [LARGE SCALE GENOMIC DNA]</scope>
    <source>
        <strain evidence="10 11">CNPSo 3448</strain>
    </source>
</reference>
<evidence type="ECO:0000256" key="4">
    <source>
        <dbReference type="ARBA" id="ARBA00022692"/>
    </source>
</evidence>
<evidence type="ECO:0000256" key="5">
    <source>
        <dbReference type="ARBA" id="ARBA00022989"/>
    </source>
</evidence>
<sequence>MSLTTYGSKSSSSMLVRRGVSLQRPLQFAIMAGDFLLILLSYVAANQIRRKFMATLAERELSVGVALLVATAFVAIAFFRGCYDNHNLANTSWQLRKASSVWLLSLAILAFSAFLLRSTAELSRITIVLFAAAGLVGLGAHRAIWRLALNSSFARRHSVKRRVVLISGEPLDFTSSRFKDLRKNGFQVVRHFVLDATLKSDDAAIERELTTIIRISRTASADEFLLAFNWNDLPLFQHLSQCLRQVPNPVRLLPDFEIADLVSRPFVPIGGSVAIEIQRAPLSVSERALKRGVDIGLASFGLLFLAPLLVMTALLVKLDSPGSIIFRQTRRGFNGGLFDIWKFRSMTVSENGSEIKQASKQDARVTRIGRILRKTSIDELPQLWNVLRGEMSLVGPRPHALAHDNYYDQMIGNYACRRHVKPGLTGWAQVNGLRGETPTIDLMKKRVEFDVWYVTNWSIWLDIRIMIRTVVTLSGQDVY</sequence>
<protein>
    <submittedName>
        <fullName evidence="10">Undecaprenyl-phosphate glucose phosphotransferase</fullName>
        <ecNumber evidence="10">2.7.8.31</ecNumber>
    </submittedName>
</protein>
<evidence type="ECO:0000256" key="6">
    <source>
        <dbReference type="ARBA" id="ARBA00023136"/>
    </source>
</evidence>
<dbReference type="Pfam" id="PF02397">
    <property type="entry name" value="Bac_transf"/>
    <property type="match status" value="1"/>
</dbReference>
<feature type="transmembrane region" description="Helical" evidence="8">
    <location>
        <begin position="100"/>
        <end position="119"/>
    </location>
</feature>
<comment type="similarity">
    <text evidence="2">Belongs to the bacterial sugar transferase family.</text>
</comment>
<keyword evidence="11" id="KW-1185">Reference proteome</keyword>
<evidence type="ECO:0000256" key="3">
    <source>
        <dbReference type="ARBA" id="ARBA00022679"/>
    </source>
</evidence>
<feature type="domain" description="Bacterial sugar transferase" evidence="9">
    <location>
        <begin position="290"/>
        <end position="472"/>
    </location>
</feature>
<comment type="subcellular location">
    <subcellularLocation>
        <location evidence="1">Membrane</location>
        <topology evidence="1">Multi-pass membrane protein</topology>
    </subcellularLocation>
</comment>
<dbReference type="NCBIfam" id="TIGR03023">
    <property type="entry name" value="WcaJ_sugtrans"/>
    <property type="match status" value="1"/>
</dbReference>
<dbReference type="GO" id="GO:0000271">
    <property type="term" value="P:polysaccharide biosynthetic process"/>
    <property type="evidence" value="ECO:0007669"/>
    <property type="project" value="UniProtKB-KW"/>
</dbReference>
<dbReference type="InterPro" id="IPR017473">
    <property type="entry name" value="Undecaprenyl-P_gluc_Ptfrase"/>
</dbReference>
<evidence type="ECO:0000256" key="7">
    <source>
        <dbReference type="ARBA" id="ARBA00023169"/>
    </source>
</evidence>
<dbReference type="OrthoDB" id="9808602at2"/>
<dbReference type="EMBL" id="SPQT01000001">
    <property type="protein sequence ID" value="TFV51400.1"/>
    <property type="molecule type" value="Genomic_DNA"/>
</dbReference>
<dbReference type="AlphaFoldDB" id="A0A4Y9M8E3"/>